<keyword evidence="8 9" id="KW-0067">ATP-binding</keyword>
<accession>A0AAE1X8Z7</accession>
<evidence type="ECO:0000313" key="14">
    <source>
        <dbReference type="Proteomes" id="UP001289374"/>
    </source>
</evidence>
<feature type="compositionally biased region" description="Basic residues" evidence="11">
    <location>
        <begin position="376"/>
        <end position="385"/>
    </location>
</feature>
<protein>
    <recommendedName>
        <fullName evidence="2">non-specific serine/threonine protein kinase</fullName>
        <ecNumber evidence="2">2.7.11.1</ecNumber>
    </recommendedName>
</protein>
<dbReference type="GO" id="GO:0005886">
    <property type="term" value="C:plasma membrane"/>
    <property type="evidence" value="ECO:0007669"/>
    <property type="project" value="UniProtKB-SubCell"/>
</dbReference>
<name>A0AAE1X8Z7_9LAMI</name>
<evidence type="ECO:0000256" key="8">
    <source>
        <dbReference type="ARBA" id="ARBA00022840"/>
    </source>
</evidence>
<evidence type="ECO:0000256" key="7">
    <source>
        <dbReference type="ARBA" id="ARBA00022777"/>
    </source>
</evidence>
<evidence type="ECO:0000256" key="9">
    <source>
        <dbReference type="PROSITE-ProRule" id="PRU10141"/>
    </source>
</evidence>
<evidence type="ECO:0000313" key="13">
    <source>
        <dbReference type="EMBL" id="KAK4407485.1"/>
    </source>
</evidence>
<dbReference type="EMBL" id="JACGWL010000002">
    <property type="protein sequence ID" value="KAK4407485.1"/>
    <property type="molecule type" value="Genomic_DNA"/>
</dbReference>
<dbReference type="Gene3D" id="1.10.510.10">
    <property type="entry name" value="Transferase(Phosphotransferase) domain 1"/>
    <property type="match status" value="1"/>
</dbReference>
<dbReference type="Proteomes" id="UP001289374">
    <property type="component" value="Unassembled WGS sequence"/>
</dbReference>
<dbReference type="GO" id="GO:0005524">
    <property type="term" value="F:ATP binding"/>
    <property type="evidence" value="ECO:0007669"/>
    <property type="project" value="UniProtKB-UniRule"/>
</dbReference>
<dbReference type="PROSITE" id="PS50011">
    <property type="entry name" value="PROTEIN_KINASE_DOM"/>
    <property type="match status" value="1"/>
</dbReference>
<dbReference type="PANTHER" id="PTHR45621">
    <property type="entry name" value="OS01G0588500 PROTEIN-RELATED"/>
    <property type="match status" value="1"/>
</dbReference>
<dbReference type="SMART" id="SM00220">
    <property type="entry name" value="S_TKc"/>
    <property type="match status" value="1"/>
</dbReference>
<keyword evidence="3" id="KW-0472">Membrane</keyword>
<keyword evidence="7 13" id="KW-0418">Kinase</keyword>
<sequence>MGICLGSPAKSDGDGSASGQVFVWALKSSVRNALSSCLCMFRFCSLSGREWILSDALVGSIGDLSVSSNLKSFTFDDLKSATKNFSPDSLIGEGGFGYVFKGWINENTLAPCKPGTRMVVAVKKLKAQSFQGEWLTEVNYLGQLHHENLVKLIGCCSESKNRLLVYDSCQKEAWRITCLKVKGVQPMAWATRMQIALDIARGLSFLHSLNANIIYRDLKASNVLIDSQERVLVVTDPTFSTRVVGTIGYAAPEYVASGRLTSKSDVYSFGVVLLELLSGKRASGDESICGAEGKLVDWAKPFLGDNRHFSRIMDTRLRGEYSKRAAQTVASLAFRCLSVDPKNRPPMLDVQAKLEQIQALGNSPRAKMEPRVKTPSSHRSHATAQ</sequence>
<dbReference type="PROSITE" id="PS00108">
    <property type="entry name" value="PROTEIN_KINASE_ST"/>
    <property type="match status" value="1"/>
</dbReference>
<dbReference type="AlphaFoldDB" id="A0AAE1X8Z7"/>
<reference evidence="13" key="1">
    <citation type="submission" date="2020-06" db="EMBL/GenBank/DDBJ databases">
        <authorList>
            <person name="Li T."/>
            <person name="Hu X."/>
            <person name="Zhang T."/>
            <person name="Song X."/>
            <person name="Zhang H."/>
            <person name="Dai N."/>
            <person name="Sheng W."/>
            <person name="Hou X."/>
            <person name="Wei L."/>
        </authorList>
    </citation>
    <scope>NUCLEOTIDE SEQUENCE</scope>
    <source>
        <strain evidence="13">K16</strain>
        <tissue evidence="13">Leaf</tissue>
    </source>
</reference>
<evidence type="ECO:0000259" key="12">
    <source>
        <dbReference type="PROSITE" id="PS50011"/>
    </source>
</evidence>
<evidence type="ECO:0000256" key="6">
    <source>
        <dbReference type="ARBA" id="ARBA00022741"/>
    </source>
</evidence>
<gene>
    <name evidence="13" type="ORF">Sango_0329500</name>
</gene>
<feature type="region of interest" description="Disordered" evidence="11">
    <location>
        <begin position="360"/>
        <end position="385"/>
    </location>
</feature>
<evidence type="ECO:0000256" key="11">
    <source>
        <dbReference type="SAM" id="MobiDB-lite"/>
    </source>
</evidence>
<evidence type="ECO:0000256" key="5">
    <source>
        <dbReference type="ARBA" id="ARBA00022679"/>
    </source>
</evidence>
<evidence type="ECO:0000256" key="4">
    <source>
        <dbReference type="ARBA" id="ARBA00022527"/>
    </source>
</evidence>
<evidence type="ECO:0000256" key="10">
    <source>
        <dbReference type="RuleBase" id="RU000304"/>
    </source>
</evidence>
<keyword evidence="6 9" id="KW-0547">Nucleotide-binding</keyword>
<feature type="binding site" evidence="9">
    <location>
        <position position="124"/>
    </location>
    <ligand>
        <name>ATP</name>
        <dbReference type="ChEBI" id="CHEBI:30616"/>
    </ligand>
</feature>
<comment type="similarity">
    <text evidence="10">Belongs to the protein kinase superfamily.</text>
</comment>
<dbReference type="InterPro" id="IPR008271">
    <property type="entry name" value="Ser/Thr_kinase_AS"/>
</dbReference>
<dbReference type="EC" id="2.7.11.1" evidence="2"/>
<dbReference type="InterPro" id="IPR050823">
    <property type="entry name" value="Plant_Ser_Thr_Prot_Kinase"/>
</dbReference>
<evidence type="ECO:0000256" key="3">
    <source>
        <dbReference type="ARBA" id="ARBA00022475"/>
    </source>
</evidence>
<comment type="caution">
    <text evidence="13">The sequence shown here is derived from an EMBL/GenBank/DDBJ whole genome shotgun (WGS) entry which is preliminary data.</text>
</comment>
<dbReference type="InterPro" id="IPR017441">
    <property type="entry name" value="Protein_kinase_ATP_BS"/>
</dbReference>
<evidence type="ECO:0000256" key="2">
    <source>
        <dbReference type="ARBA" id="ARBA00012513"/>
    </source>
</evidence>
<keyword evidence="3" id="KW-1003">Cell membrane</keyword>
<dbReference type="FunFam" id="3.30.200.20:FF:000228">
    <property type="entry name" value="Serine/threonine-protein kinase BIK1"/>
    <property type="match status" value="1"/>
</dbReference>
<dbReference type="InterPro" id="IPR000719">
    <property type="entry name" value="Prot_kinase_dom"/>
</dbReference>
<feature type="domain" description="Protein kinase" evidence="12">
    <location>
        <begin position="85"/>
        <end position="357"/>
    </location>
</feature>
<proteinExistence type="inferred from homology"/>
<dbReference type="InterPro" id="IPR011009">
    <property type="entry name" value="Kinase-like_dom_sf"/>
</dbReference>
<dbReference type="GO" id="GO:0004674">
    <property type="term" value="F:protein serine/threonine kinase activity"/>
    <property type="evidence" value="ECO:0007669"/>
    <property type="project" value="UniProtKB-KW"/>
</dbReference>
<comment type="subcellular location">
    <subcellularLocation>
        <location evidence="1">Cell membrane</location>
    </subcellularLocation>
</comment>
<keyword evidence="5" id="KW-0808">Transferase</keyword>
<dbReference type="InterPro" id="IPR001245">
    <property type="entry name" value="Ser-Thr/Tyr_kinase_cat_dom"/>
</dbReference>
<reference evidence="13" key="2">
    <citation type="journal article" date="2024" name="Plant">
        <title>Genomic evolution and insights into agronomic trait innovations of Sesamum species.</title>
        <authorList>
            <person name="Miao H."/>
            <person name="Wang L."/>
            <person name="Qu L."/>
            <person name="Liu H."/>
            <person name="Sun Y."/>
            <person name="Le M."/>
            <person name="Wang Q."/>
            <person name="Wei S."/>
            <person name="Zheng Y."/>
            <person name="Lin W."/>
            <person name="Duan Y."/>
            <person name="Cao H."/>
            <person name="Xiong S."/>
            <person name="Wang X."/>
            <person name="Wei L."/>
            <person name="Li C."/>
            <person name="Ma Q."/>
            <person name="Ju M."/>
            <person name="Zhao R."/>
            <person name="Li G."/>
            <person name="Mu C."/>
            <person name="Tian Q."/>
            <person name="Mei H."/>
            <person name="Zhang T."/>
            <person name="Gao T."/>
            <person name="Zhang H."/>
        </authorList>
    </citation>
    <scope>NUCLEOTIDE SEQUENCE</scope>
    <source>
        <strain evidence="13">K16</strain>
    </source>
</reference>
<dbReference type="Gene3D" id="3.30.200.20">
    <property type="entry name" value="Phosphorylase Kinase, domain 1"/>
    <property type="match status" value="1"/>
</dbReference>
<evidence type="ECO:0000256" key="1">
    <source>
        <dbReference type="ARBA" id="ARBA00004236"/>
    </source>
</evidence>
<keyword evidence="14" id="KW-1185">Reference proteome</keyword>
<dbReference type="Pfam" id="PF07714">
    <property type="entry name" value="PK_Tyr_Ser-Thr"/>
    <property type="match status" value="1"/>
</dbReference>
<dbReference type="PROSITE" id="PS00107">
    <property type="entry name" value="PROTEIN_KINASE_ATP"/>
    <property type="match status" value="1"/>
</dbReference>
<dbReference type="SUPFAM" id="SSF56112">
    <property type="entry name" value="Protein kinase-like (PK-like)"/>
    <property type="match status" value="1"/>
</dbReference>
<organism evidence="13 14">
    <name type="scientific">Sesamum angolense</name>
    <dbReference type="NCBI Taxonomy" id="2727404"/>
    <lineage>
        <taxon>Eukaryota</taxon>
        <taxon>Viridiplantae</taxon>
        <taxon>Streptophyta</taxon>
        <taxon>Embryophyta</taxon>
        <taxon>Tracheophyta</taxon>
        <taxon>Spermatophyta</taxon>
        <taxon>Magnoliopsida</taxon>
        <taxon>eudicotyledons</taxon>
        <taxon>Gunneridae</taxon>
        <taxon>Pentapetalae</taxon>
        <taxon>asterids</taxon>
        <taxon>lamiids</taxon>
        <taxon>Lamiales</taxon>
        <taxon>Pedaliaceae</taxon>
        <taxon>Sesamum</taxon>
    </lineage>
</organism>
<keyword evidence="4 10" id="KW-0723">Serine/threonine-protein kinase</keyword>